<dbReference type="CDD" id="cd08432">
    <property type="entry name" value="PBP2_GcdR_TrpI_HvrB_AmpR_like"/>
    <property type="match status" value="1"/>
</dbReference>
<dbReference type="PRINTS" id="PR00039">
    <property type="entry name" value="HTHLYSR"/>
</dbReference>
<dbReference type="Proteomes" id="UP000294692">
    <property type="component" value="Unassembled WGS sequence"/>
</dbReference>
<dbReference type="EMBL" id="SMBX01000001">
    <property type="protein sequence ID" value="TCV02769.1"/>
    <property type="molecule type" value="Genomic_DNA"/>
</dbReference>
<dbReference type="InterPro" id="IPR036390">
    <property type="entry name" value="WH_DNA-bd_sf"/>
</dbReference>
<dbReference type="Pfam" id="PF00126">
    <property type="entry name" value="HTH_1"/>
    <property type="match status" value="1"/>
</dbReference>
<evidence type="ECO:0000259" key="5">
    <source>
        <dbReference type="PROSITE" id="PS50931"/>
    </source>
</evidence>
<reference evidence="6 7" key="1">
    <citation type="submission" date="2019-03" db="EMBL/GenBank/DDBJ databases">
        <title>Genomic Encyclopedia of Type Strains, Phase IV (KMG-IV): sequencing the most valuable type-strain genomes for metagenomic binning, comparative biology and taxonomic classification.</title>
        <authorList>
            <person name="Goeker M."/>
        </authorList>
    </citation>
    <scope>NUCLEOTIDE SEQUENCE [LARGE SCALE GENOMIC DNA]</scope>
    <source>
        <strain evidence="6 7">DSM 100048</strain>
    </source>
</reference>
<comment type="similarity">
    <text evidence="1">Belongs to the LysR transcriptional regulatory family.</text>
</comment>
<gene>
    <name evidence="6" type="ORF">EV686_101226</name>
</gene>
<sequence length="322" mass="35954">MSRTPETTRETSSGIQLDGRARYGMQRMLPSSLSSMRSFEAVARLRSFTKAACELNITQTAVSHQIRKLEAFLGVQLFVRDRDGVRLSEPGREYVNAVTDALNILSFATQQARDYGNEESLSIVAVAAFGLKCLMPILPAFRSAYPDISVRFETIVSYAGAAGYGHDISIRYGSGRWQGVVAHRICPEEGFPVCSPDYLADKVLRTPEDLFDHAIIITSSLSFRDNWPEWLARFGHTPDDFREVIVCDTMSSALQAAIDGVGIAMSRTPLVDKDLKAGRLVEPFSERIQSDLAYYLTYSPDRGERKAVRLFTDWLLAQFGDR</sequence>
<evidence type="ECO:0000256" key="1">
    <source>
        <dbReference type="ARBA" id="ARBA00009437"/>
    </source>
</evidence>
<feature type="domain" description="HTH lysR-type" evidence="5">
    <location>
        <begin position="33"/>
        <end position="88"/>
    </location>
</feature>
<evidence type="ECO:0000256" key="2">
    <source>
        <dbReference type="ARBA" id="ARBA00023015"/>
    </source>
</evidence>
<evidence type="ECO:0000313" key="7">
    <source>
        <dbReference type="Proteomes" id="UP000294692"/>
    </source>
</evidence>
<dbReference type="Gene3D" id="3.40.190.10">
    <property type="entry name" value="Periplasmic binding protein-like II"/>
    <property type="match status" value="2"/>
</dbReference>
<dbReference type="PANTHER" id="PTHR30537">
    <property type="entry name" value="HTH-TYPE TRANSCRIPTIONAL REGULATOR"/>
    <property type="match status" value="1"/>
</dbReference>
<comment type="caution">
    <text evidence="6">The sequence shown here is derived from an EMBL/GenBank/DDBJ whole genome shotgun (WGS) entry which is preliminary data.</text>
</comment>
<dbReference type="PANTHER" id="PTHR30537:SF74">
    <property type="entry name" value="HTH-TYPE TRANSCRIPTIONAL REGULATOR TRPI"/>
    <property type="match status" value="1"/>
</dbReference>
<dbReference type="SUPFAM" id="SSF53850">
    <property type="entry name" value="Periplasmic binding protein-like II"/>
    <property type="match status" value="1"/>
</dbReference>
<dbReference type="InterPro" id="IPR058163">
    <property type="entry name" value="LysR-type_TF_proteobact-type"/>
</dbReference>
<dbReference type="Gene3D" id="1.10.10.10">
    <property type="entry name" value="Winged helix-like DNA-binding domain superfamily/Winged helix DNA-binding domain"/>
    <property type="match status" value="1"/>
</dbReference>
<keyword evidence="4" id="KW-0804">Transcription</keyword>
<dbReference type="RefSeq" id="WP_165972456.1">
    <property type="nucleotide sequence ID" value="NZ_JBHRVM010000001.1"/>
</dbReference>
<dbReference type="AlphaFoldDB" id="A0A4R3VGE0"/>
<dbReference type="Pfam" id="PF03466">
    <property type="entry name" value="LysR_substrate"/>
    <property type="match status" value="1"/>
</dbReference>
<organism evidence="6 7">
    <name type="scientific">Paracandidimonas soli</name>
    <dbReference type="NCBI Taxonomy" id="1917182"/>
    <lineage>
        <taxon>Bacteria</taxon>
        <taxon>Pseudomonadati</taxon>
        <taxon>Pseudomonadota</taxon>
        <taxon>Betaproteobacteria</taxon>
        <taxon>Burkholderiales</taxon>
        <taxon>Alcaligenaceae</taxon>
        <taxon>Paracandidimonas</taxon>
    </lineage>
</organism>
<evidence type="ECO:0000313" key="6">
    <source>
        <dbReference type="EMBL" id="TCV02769.1"/>
    </source>
</evidence>
<keyword evidence="7" id="KW-1185">Reference proteome</keyword>
<protein>
    <submittedName>
        <fullName evidence="6">LysR family transcriptional regulator</fullName>
    </submittedName>
</protein>
<dbReference type="InterPro" id="IPR005119">
    <property type="entry name" value="LysR_subst-bd"/>
</dbReference>
<dbReference type="PROSITE" id="PS50931">
    <property type="entry name" value="HTH_LYSR"/>
    <property type="match status" value="1"/>
</dbReference>
<dbReference type="GO" id="GO:0003700">
    <property type="term" value="F:DNA-binding transcription factor activity"/>
    <property type="evidence" value="ECO:0007669"/>
    <property type="project" value="InterPro"/>
</dbReference>
<dbReference type="InterPro" id="IPR000847">
    <property type="entry name" value="LysR_HTH_N"/>
</dbReference>
<dbReference type="GO" id="GO:0006351">
    <property type="term" value="P:DNA-templated transcription"/>
    <property type="evidence" value="ECO:0007669"/>
    <property type="project" value="TreeGrafter"/>
</dbReference>
<dbReference type="GO" id="GO:0043565">
    <property type="term" value="F:sequence-specific DNA binding"/>
    <property type="evidence" value="ECO:0007669"/>
    <property type="project" value="TreeGrafter"/>
</dbReference>
<keyword evidence="2" id="KW-0805">Transcription regulation</keyword>
<proteinExistence type="inferred from homology"/>
<evidence type="ECO:0000256" key="4">
    <source>
        <dbReference type="ARBA" id="ARBA00023163"/>
    </source>
</evidence>
<dbReference type="InterPro" id="IPR036388">
    <property type="entry name" value="WH-like_DNA-bd_sf"/>
</dbReference>
<keyword evidence="3" id="KW-0238">DNA-binding</keyword>
<accession>A0A4R3VGE0</accession>
<evidence type="ECO:0000256" key="3">
    <source>
        <dbReference type="ARBA" id="ARBA00023125"/>
    </source>
</evidence>
<name>A0A4R3VGE0_9BURK</name>
<dbReference type="SUPFAM" id="SSF46785">
    <property type="entry name" value="Winged helix' DNA-binding domain"/>
    <property type="match status" value="1"/>
</dbReference>